<dbReference type="InterPro" id="IPR021109">
    <property type="entry name" value="Peptidase_aspartic_dom_sf"/>
</dbReference>
<dbReference type="PROSITE" id="PS51767">
    <property type="entry name" value="PEPTIDASE_A1"/>
    <property type="match status" value="1"/>
</dbReference>
<dbReference type="Pfam" id="PF00026">
    <property type="entry name" value="Asp"/>
    <property type="match status" value="1"/>
</dbReference>
<dbReference type="Gene3D" id="2.40.70.10">
    <property type="entry name" value="Acid Proteases"/>
    <property type="match status" value="2"/>
</dbReference>
<dbReference type="PANTHER" id="PTHR47966:SF51">
    <property type="entry name" value="BETA-SITE APP-CLEAVING ENZYME, ISOFORM A-RELATED"/>
    <property type="match status" value="1"/>
</dbReference>
<dbReference type="InterPro" id="IPR001461">
    <property type="entry name" value="Aspartic_peptidase_A1"/>
</dbReference>
<evidence type="ECO:0000256" key="1">
    <source>
        <dbReference type="ARBA" id="ARBA00007447"/>
    </source>
</evidence>
<evidence type="ECO:0000259" key="3">
    <source>
        <dbReference type="PROSITE" id="PS51767"/>
    </source>
</evidence>
<evidence type="ECO:0000313" key="6">
    <source>
        <dbReference type="EMBL" id="SGY15164.1"/>
    </source>
</evidence>
<evidence type="ECO:0000313" key="7">
    <source>
        <dbReference type="Proteomes" id="UP000249464"/>
    </source>
</evidence>
<gene>
    <name evidence="6" type="primary">BQ5605_C013g07274</name>
    <name evidence="4" type="synonym">BQ5605_C013g07270</name>
    <name evidence="5" type="synonym">BQ5605_C013g07272</name>
    <name evidence="4" type="ORF">BQ5605_C013G07270</name>
    <name evidence="5" type="ORF">BQ5605_C013G07272</name>
    <name evidence="6" type="ORF">BQ5605_C013G07274</name>
</gene>
<comment type="similarity">
    <text evidence="1">Belongs to the peptidase A1 family.</text>
</comment>
<feature type="signal peptide" evidence="2">
    <location>
        <begin position="1"/>
        <end position="20"/>
    </location>
</feature>
<proteinExistence type="inferred from homology"/>
<dbReference type="AlphaFoldDB" id="A0A2X0MCP3"/>
<name>A0A2X0MCP3_9BASI</name>
<organism evidence="6 7">
    <name type="scientific">Microbotryum silenes-dioicae</name>
    <dbReference type="NCBI Taxonomy" id="796604"/>
    <lineage>
        <taxon>Eukaryota</taxon>
        <taxon>Fungi</taxon>
        <taxon>Dikarya</taxon>
        <taxon>Basidiomycota</taxon>
        <taxon>Pucciniomycotina</taxon>
        <taxon>Microbotryomycetes</taxon>
        <taxon>Microbotryales</taxon>
        <taxon>Microbotryaceae</taxon>
        <taxon>Microbotryum</taxon>
    </lineage>
</organism>
<dbReference type="EMBL" id="FQNC01000013">
    <property type="protein sequence ID" value="SGY15155.1"/>
    <property type="molecule type" value="Genomic_DNA"/>
</dbReference>
<dbReference type="Proteomes" id="UP000249464">
    <property type="component" value="Unassembled WGS sequence"/>
</dbReference>
<dbReference type="EMBL" id="FQNC01000013">
    <property type="protein sequence ID" value="SGY15159.1"/>
    <property type="molecule type" value="Genomic_DNA"/>
</dbReference>
<sequence>MRVPSALFALLPLLGHLTQAHHDAGLRNHQPRSFKLDVRTPQLRKFFSVDGNVNAKLVKRAIKQHHQRRQAQAVAATRDQTAHLNLLKRAQEMEDMFHAKKARVVGRALKSGSAPVFPQEDGAWNVSVGLGPGGSQKISNLVLDTDGPKYVPRLCLSDSANEPLKADLRFCIESMHQRLSIYAKGSPTKCNSTYDSTKSPHAIKGASYTSEDGISKGDYYQDSVTFGGLEVANQSFVSFTTTTNGENLEDRMDLQIGACGFLGLGINSNPPTLVQTLISSNAIAQPLFAVSLTDTGGTVDIGAIDHSAYKGQIAWAPLLEGVNSTSWMIKTTAFTINGQPVAHEDNKIVYFQTWSPLTVIPSWLGAAIGAFVDKEKTPFYQIGCKEMEKITFGFNIGGQTMEMPLSLFNIAYYPSEPRKCILAIIPAEYSFAEIILGSLAMRTFYVAHSFAHGKIGPAIGVAKAKIDPLLLQ</sequence>
<feature type="domain" description="Peptidase A1" evidence="3">
    <location>
        <begin position="150"/>
        <end position="458"/>
    </location>
</feature>
<dbReference type="CDD" id="cd05471">
    <property type="entry name" value="pepsin_like"/>
    <property type="match status" value="1"/>
</dbReference>
<reference evidence="6 7" key="1">
    <citation type="submission" date="2016-11" db="EMBL/GenBank/DDBJ databases">
        <authorList>
            <person name="Jaros S."/>
            <person name="Januszkiewicz K."/>
            <person name="Wedrychowicz H."/>
        </authorList>
    </citation>
    <scope>NUCLEOTIDE SEQUENCE [LARGE SCALE GENOMIC DNA]</scope>
</reference>
<dbReference type="GO" id="GO:0006508">
    <property type="term" value="P:proteolysis"/>
    <property type="evidence" value="ECO:0007669"/>
    <property type="project" value="InterPro"/>
</dbReference>
<dbReference type="SUPFAM" id="SSF50630">
    <property type="entry name" value="Acid proteases"/>
    <property type="match status" value="1"/>
</dbReference>
<feature type="chain" id="PRO_5033775266" evidence="2">
    <location>
        <begin position="21"/>
        <end position="472"/>
    </location>
</feature>
<dbReference type="InterPro" id="IPR033121">
    <property type="entry name" value="PEPTIDASE_A1"/>
</dbReference>
<evidence type="ECO:0000313" key="4">
    <source>
        <dbReference type="EMBL" id="SGY15155.1"/>
    </source>
</evidence>
<dbReference type="GO" id="GO:0004190">
    <property type="term" value="F:aspartic-type endopeptidase activity"/>
    <property type="evidence" value="ECO:0007669"/>
    <property type="project" value="InterPro"/>
</dbReference>
<dbReference type="PANTHER" id="PTHR47966">
    <property type="entry name" value="BETA-SITE APP-CLEAVING ENZYME, ISOFORM A-RELATED"/>
    <property type="match status" value="1"/>
</dbReference>
<evidence type="ECO:0000313" key="5">
    <source>
        <dbReference type="EMBL" id="SGY15159.1"/>
    </source>
</evidence>
<keyword evidence="2" id="KW-0732">Signal</keyword>
<dbReference type="InterPro" id="IPR034164">
    <property type="entry name" value="Pepsin-like_dom"/>
</dbReference>
<dbReference type="EMBL" id="FQNC01000013">
    <property type="protein sequence ID" value="SGY15164.1"/>
    <property type="molecule type" value="Genomic_DNA"/>
</dbReference>
<keyword evidence="7" id="KW-1185">Reference proteome</keyword>
<evidence type="ECO:0000256" key="2">
    <source>
        <dbReference type="SAM" id="SignalP"/>
    </source>
</evidence>
<accession>A0A2X0MCP3</accession>
<protein>
    <submittedName>
        <fullName evidence="4">BQ5605_C013g07270 protein</fullName>
    </submittedName>
    <submittedName>
        <fullName evidence="5">BQ5605_C013g07272 protein</fullName>
    </submittedName>
    <submittedName>
        <fullName evidence="6">BQ5605_C013g07274 protein</fullName>
    </submittedName>
</protein>